<evidence type="ECO:0000256" key="9">
    <source>
        <dbReference type="ARBA" id="ARBA00022824"/>
    </source>
</evidence>
<feature type="transmembrane region" description="Helical" evidence="13">
    <location>
        <begin position="16"/>
        <end position="38"/>
    </location>
</feature>
<dbReference type="Pfam" id="PF03155">
    <property type="entry name" value="Alg6_Alg8"/>
    <property type="match status" value="2"/>
</dbReference>
<comment type="subcellular location">
    <subcellularLocation>
        <location evidence="1 13">Endoplasmic reticulum membrane</location>
        <topology evidence="1 13">Multi-pass membrane protein</topology>
    </subcellularLocation>
</comment>
<evidence type="ECO:0000256" key="10">
    <source>
        <dbReference type="ARBA" id="ARBA00022989"/>
    </source>
</evidence>
<evidence type="ECO:0000256" key="13">
    <source>
        <dbReference type="RuleBase" id="RU363110"/>
    </source>
</evidence>
<feature type="transmembrane region" description="Helical" evidence="13">
    <location>
        <begin position="538"/>
        <end position="556"/>
    </location>
</feature>
<dbReference type="InterPro" id="IPR004326">
    <property type="entry name" value="Mlo"/>
</dbReference>
<evidence type="ECO:0000256" key="1">
    <source>
        <dbReference type="ARBA" id="ARBA00004477"/>
    </source>
</evidence>
<feature type="transmembrane region" description="Helical" evidence="13">
    <location>
        <begin position="372"/>
        <end position="391"/>
    </location>
</feature>
<evidence type="ECO:0000256" key="6">
    <source>
        <dbReference type="ARBA" id="ARBA00022679"/>
    </source>
</evidence>
<feature type="transmembrane region" description="Helical" evidence="13">
    <location>
        <begin position="631"/>
        <end position="650"/>
    </location>
</feature>
<feature type="transmembrane region" description="Helical" evidence="13">
    <location>
        <begin position="168"/>
        <end position="184"/>
    </location>
</feature>
<keyword evidence="8" id="KW-0611">Plant defense</keyword>
<sequence length="797" mass="91152">MGKEKVRDAVSDDDCWWWLVQKGTAAIFITVGLFALLVRAAVSLHPYSGAGNPPKFGDYEAQRHWMEITTNLPIKEWYRNSSSNDLSYWGLDYPPLTAYQSFIHGLFLRFFHPDSVALFTSRGHESYLGKLLMRWTVLSSDALIFFPAVLYFIIVHYNQPSRSRKSELAWHLALLLLSPCLILIDHGHFQYNCISLGFTVGAVAAILSGKDCVASVLYCLALNHKQGETLESTPTWVVATVCMVIVAIFLAAERFLHYGGKFLKAKGQKPLYEALQKIKEELMLLDFISLLLTVTQTGITRICVPPSFTHHMLPCSLHEKPKHKSHFQTLPPGIARRLLAGDTEHSPPNTETGFSARKHKVPLLSVEALHHLHIFIFVLAVVHVTFSVLTWKHWEDSIAKKNYEADQVLKPKVTHVHQHEFIRGRFAGYGKDSTLVGWLVSFLKQFYGSVTKSDYVTLRHGFIMTHCKSNPKFDFHKYMIRVLEDDFKQVVENKCGIVEQGKIAKENYLVKMSAYFAPAFFSHLLGKCLRRKHPILEVSKLGLLVLGTFAAVWWPYLYSTQSILEVLSRLAPFERGIFEDYVANFWCASSVLIKWKRLFPTESLKLISFTATVITCLPSMVQQIKSPSDRGFLYALLNSSFSFYLFSFQVHEKSILLPLLPATLLAVEEPFIFRWFTQFAMLSMFPLICRDNLVVPYLALLALFVLILNAPGQRRVRESNCFHNYLGSATMFLLLCCYFVLHIVYLIMHPPEKYPFLFEAIIMNLCFSQFVLVTLGCNIKQWVLTKPKLEEIEKKLT</sequence>
<evidence type="ECO:0000313" key="15">
    <source>
        <dbReference type="Proteomes" id="UP000257109"/>
    </source>
</evidence>
<dbReference type="AlphaFoldDB" id="A0A371HMW4"/>
<keyword evidence="7 13" id="KW-0812">Transmembrane</keyword>
<dbReference type="OrthoDB" id="1388414at2759"/>
<keyword evidence="5 13" id="KW-0328">Glycosyltransferase</keyword>
<evidence type="ECO:0000256" key="3">
    <source>
        <dbReference type="ARBA" id="ARBA00006574"/>
    </source>
</evidence>
<accession>A0A371HMW4</accession>
<keyword evidence="11 13" id="KW-0472">Membrane</keyword>
<evidence type="ECO:0000256" key="11">
    <source>
        <dbReference type="ARBA" id="ARBA00023136"/>
    </source>
</evidence>
<keyword evidence="6 13" id="KW-0808">Transferase</keyword>
<feature type="transmembrane region" description="Helical" evidence="13">
    <location>
        <begin position="694"/>
        <end position="712"/>
    </location>
</feature>
<feature type="transmembrane region" description="Helical" evidence="13">
    <location>
        <begin position="131"/>
        <end position="156"/>
    </location>
</feature>
<dbReference type="InterPro" id="IPR004856">
    <property type="entry name" value="Glyco_trans_ALG6/ALG8"/>
</dbReference>
<proteinExistence type="inferred from homology"/>
<evidence type="ECO:0000256" key="7">
    <source>
        <dbReference type="ARBA" id="ARBA00022692"/>
    </source>
</evidence>
<organism evidence="14 15">
    <name type="scientific">Mucuna pruriens</name>
    <name type="common">Velvet bean</name>
    <name type="synonym">Dolichos pruriens</name>
    <dbReference type="NCBI Taxonomy" id="157652"/>
    <lineage>
        <taxon>Eukaryota</taxon>
        <taxon>Viridiplantae</taxon>
        <taxon>Streptophyta</taxon>
        <taxon>Embryophyta</taxon>
        <taxon>Tracheophyta</taxon>
        <taxon>Spermatophyta</taxon>
        <taxon>Magnoliopsida</taxon>
        <taxon>eudicotyledons</taxon>
        <taxon>Gunneridae</taxon>
        <taxon>Pentapetalae</taxon>
        <taxon>rosids</taxon>
        <taxon>fabids</taxon>
        <taxon>Fabales</taxon>
        <taxon>Fabaceae</taxon>
        <taxon>Papilionoideae</taxon>
        <taxon>50 kb inversion clade</taxon>
        <taxon>NPAAA clade</taxon>
        <taxon>indigoferoid/millettioid clade</taxon>
        <taxon>Phaseoleae</taxon>
        <taxon>Mucuna</taxon>
    </lineage>
</organism>
<dbReference type="STRING" id="157652.A0A371HMW4"/>
<comment type="pathway">
    <text evidence="2 13">Protein modification; protein glycosylation.</text>
</comment>
<dbReference type="PANTHER" id="PTHR12413:SF1">
    <property type="entry name" value="DOLICHYL PYROPHOSPHATE MAN9GLCNAC2 ALPHA-1,3-GLUCOSYLTRANSFERASE"/>
    <property type="match status" value="1"/>
</dbReference>
<dbReference type="UniPathway" id="UPA00378"/>
<evidence type="ECO:0000256" key="4">
    <source>
        <dbReference type="ARBA" id="ARBA00008715"/>
    </source>
</evidence>
<feature type="transmembrane region" description="Helical" evidence="13">
    <location>
        <begin position="196"/>
        <end position="223"/>
    </location>
</feature>
<evidence type="ECO:0000256" key="2">
    <source>
        <dbReference type="ARBA" id="ARBA00004922"/>
    </source>
</evidence>
<reference evidence="14" key="1">
    <citation type="submission" date="2018-05" db="EMBL/GenBank/DDBJ databases">
        <title>Draft genome of Mucuna pruriens seed.</title>
        <authorList>
            <person name="Nnadi N.E."/>
            <person name="Vos R."/>
            <person name="Hasami M.H."/>
            <person name="Devisetty U.K."/>
            <person name="Aguiy J.C."/>
        </authorList>
    </citation>
    <scope>NUCLEOTIDE SEQUENCE [LARGE SCALE GENOMIC DNA]</scope>
    <source>
        <strain evidence="14">JCA_2017</strain>
    </source>
</reference>
<evidence type="ECO:0000313" key="14">
    <source>
        <dbReference type="EMBL" id="RDY04032.1"/>
    </source>
</evidence>
<evidence type="ECO:0000256" key="8">
    <source>
        <dbReference type="ARBA" id="ARBA00022821"/>
    </source>
</evidence>
<name>A0A371HMW4_MUCPR</name>
<dbReference type="GO" id="GO:0006952">
    <property type="term" value="P:defense response"/>
    <property type="evidence" value="ECO:0007669"/>
    <property type="project" value="UniProtKB-KW"/>
</dbReference>
<keyword evidence="9 13" id="KW-0256">Endoplasmic reticulum</keyword>
<feature type="transmembrane region" description="Helical" evidence="13">
    <location>
        <begin position="754"/>
        <end position="779"/>
    </location>
</feature>
<comment type="similarity">
    <text evidence="4 13">Belongs to the ALG6/ALG8 glucosyltransferase family.</text>
</comment>
<dbReference type="Pfam" id="PF03094">
    <property type="entry name" value="Mlo"/>
    <property type="match status" value="1"/>
</dbReference>
<comment type="caution">
    <text evidence="14">The sequence shown here is derived from an EMBL/GenBank/DDBJ whole genome shotgun (WGS) entry which is preliminary data.</text>
</comment>
<evidence type="ECO:0000256" key="12">
    <source>
        <dbReference type="ARBA" id="ARBA00023265"/>
    </source>
</evidence>
<dbReference type="EC" id="2.4.1.-" evidence="13"/>
<gene>
    <name evidence="14" type="ORF">CR513_12299</name>
</gene>
<protein>
    <recommendedName>
        <fullName evidence="13">Alpha-1,3-glucosyltransferase</fullName>
        <ecNumber evidence="13">2.4.1.-</ecNumber>
    </recommendedName>
</protein>
<feature type="transmembrane region" description="Helical" evidence="13">
    <location>
        <begin position="235"/>
        <end position="256"/>
    </location>
</feature>
<keyword evidence="12" id="KW-0568">Pathogenesis-related protein</keyword>
<dbReference type="EMBL" id="QJKJ01002159">
    <property type="protein sequence ID" value="RDY04032.1"/>
    <property type="molecule type" value="Genomic_DNA"/>
</dbReference>
<keyword evidence="15" id="KW-1185">Reference proteome</keyword>
<evidence type="ECO:0000256" key="5">
    <source>
        <dbReference type="ARBA" id="ARBA00022676"/>
    </source>
</evidence>
<feature type="transmembrane region" description="Helical" evidence="13">
    <location>
        <begin position="724"/>
        <end position="748"/>
    </location>
</feature>
<dbReference type="Proteomes" id="UP000257109">
    <property type="component" value="Unassembled WGS sequence"/>
</dbReference>
<dbReference type="GO" id="GO:0005789">
    <property type="term" value="C:endoplasmic reticulum membrane"/>
    <property type="evidence" value="ECO:0007669"/>
    <property type="project" value="UniProtKB-SubCell"/>
</dbReference>
<keyword evidence="10 13" id="KW-1133">Transmembrane helix</keyword>
<dbReference type="PANTHER" id="PTHR12413">
    <property type="entry name" value="DOLICHYL GLYCOSYLTRANSFERASE"/>
    <property type="match status" value="1"/>
</dbReference>
<comment type="similarity">
    <text evidence="3">Belongs to the MLO family.</text>
</comment>
<dbReference type="GO" id="GO:0042281">
    <property type="term" value="F:dolichyl pyrophosphate Man9GlcNAc2 alpha-1,3-glucosyltransferase activity"/>
    <property type="evidence" value="ECO:0007669"/>
    <property type="project" value="TreeGrafter"/>
</dbReference>